<organism evidence="3 4">
    <name type="scientific">Planotetraspora kaengkrachanensis</name>
    <dbReference type="NCBI Taxonomy" id="575193"/>
    <lineage>
        <taxon>Bacteria</taxon>
        <taxon>Bacillati</taxon>
        <taxon>Actinomycetota</taxon>
        <taxon>Actinomycetes</taxon>
        <taxon>Streptosporangiales</taxon>
        <taxon>Streptosporangiaceae</taxon>
        <taxon>Planotetraspora</taxon>
    </lineage>
</organism>
<sequence length="215" mass="22503">MTTQGTDRRKGLAFAGAVVVLAAVGVYLTMSPSSGGGDRTETVAETAPATVESTPPPAPVPSQVAVTPGTFDVYRYLPLTKSELGAAADLARRFTASYGTFEYSEDPAAFASRLNAFSTAEFGAQLTRAMTDPAVVGQNKADRVVSRGTAQVETIRDMTPNMVVFVVGSVRHVVAQSGEKDQSDEYAVTVVKAGADWRVYDMQPAGAGQDGDTSP</sequence>
<accession>A0A8J3PTL9</accession>
<comment type="caution">
    <text evidence="3">The sequence shown here is derived from an EMBL/GenBank/DDBJ whole genome shotgun (WGS) entry which is preliminary data.</text>
</comment>
<keyword evidence="2" id="KW-0472">Membrane</keyword>
<evidence type="ECO:0000256" key="2">
    <source>
        <dbReference type="SAM" id="Phobius"/>
    </source>
</evidence>
<keyword evidence="4" id="KW-1185">Reference proteome</keyword>
<name>A0A8J3PTL9_9ACTN</name>
<reference evidence="3 4" key="1">
    <citation type="submission" date="2021-01" db="EMBL/GenBank/DDBJ databases">
        <title>Whole genome shotgun sequence of Planotetraspora kaengkrachanensis NBRC 104272.</title>
        <authorList>
            <person name="Komaki H."/>
            <person name="Tamura T."/>
        </authorList>
    </citation>
    <scope>NUCLEOTIDE SEQUENCE [LARGE SCALE GENOMIC DNA]</scope>
    <source>
        <strain evidence="3 4">NBRC 104272</strain>
    </source>
</reference>
<proteinExistence type="predicted"/>
<evidence type="ECO:0000256" key="1">
    <source>
        <dbReference type="SAM" id="MobiDB-lite"/>
    </source>
</evidence>
<evidence type="ECO:0000313" key="4">
    <source>
        <dbReference type="Proteomes" id="UP000630097"/>
    </source>
</evidence>
<gene>
    <name evidence="3" type="ORF">Pka01_33580</name>
</gene>
<dbReference type="EMBL" id="BONV01000013">
    <property type="protein sequence ID" value="GIG80231.1"/>
    <property type="molecule type" value="Genomic_DNA"/>
</dbReference>
<feature type="region of interest" description="Disordered" evidence="1">
    <location>
        <begin position="33"/>
        <end position="61"/>
    </location>
</feature>
<dbReference type="Proteomes" id="UP000630097">
    <property type="component" value="Unassembled WGS sequence"/>
</dbReference>
<dbReference type="AlphaFoldDB" id="A0A8J3PTL9"/>
<keyword evidence="2" id="KW-1133">Transmembrane helix</keyword>
<evidence type="ECO:0000313" key="3">
    <source>
        <dbReference type="EMBL" id="GIG80231.1"/>
    </source>
</evidence>
<keyword evidence="2" id="KW-0812">Transmembrane</keyword>
<feature type="transmembrane region" description="Helical" evidence="2">
    <location>
        <begin position="12"/>
        <end position="30"/>
    </location>
</feature>
<protein>
    <submittedName>
        <fullName evidence="3">Uncharacterized protein</fullName>
    </submittedName>
</protein>
<feature type="compositionally biased region" description="Low complexity" evidence="1">
    <location>
        <begin position="43"/>
        <end position="53"/>
    </location>
</feature>
<dbReference type="RefSeq" id="WP_203883639.1">
    <property type="nucleotide sequence ID" value="NZ_BAABHH010000011.1"/>
</dbReference>